<dbReference type="CDD" id="cd17546">
    <property type="entry name" value="REC_hyHK_CKI1_RcsC-like"/>
    <property type="match status" value="1"/>
</dbReference>
<accession>A0A1W1HIF5</accession>
<dbReference type="Gene3D" id="3.40.50.2300">
    <property type="match status" value="1"/>
</dbReference>
<evidence type="ECO:0000259" key="8">
    <source>
        <dbReference type="PROSITE" id="PS50110"/>
    </source>
</evidence>
<feature type="domain" description="PAS" evidence="9">
    <location>
        <begin position="81"/>
        <end position="127"/>
    </location>
</feature>
<dbReference type="PROSITE" id="PS50112">
    <property type="entry name" value="PAS"/>
    <property type="match status" value="2"/>
</dbReference>
<dbReference type="GO" id="GO:0005524">
    <property type="term" value="F:ATP binding"/>
    <property type="evidence" value="ECO:0007669"/>
    <property type="project" value="UniProtKB-KW"/>
</dbReference>
<feature type="domain" description="HPt" evidence="11">
    <location>
        <begin position="834"/>
        <end position="927"/>
    </location>
</feature>
<feature type="domain" description="PAS" evidence="9">
    <location>
        <begin position="207"/>
        <end position="277"/>
    </location>
</feature>
<dbReference type="InterPro" id="IPR011006">
    <property type="entry name" value="CheY-like_superfamily"/>
</dbReference>
<evidence type="ECO:0000313" key="13">
    <source>
        <dbReference type="Proteomes" id="UP000191931"/>
    </source>
</evidence>
<dbReference type="SMART" id="SM00091">
    <property type="entry name" value="PAS"/>
    <property type="match status" value="2"/>
</dbReference>
<dbReference type="SUPFAM" id="SSF55785">
    <property type="entry name" value="PYP-like sensor domain (PAS domain)"/>
    <property type="match status" value="2"/>
</dbReference>
<dbReference type="PANTHER" id="PTHR45339">
    <property type="entry name" value="HYBRID SIGNAL TRANSDUCTION HISTIDINE KINASE J"/>
    <property type="match status" value="1"/>
</dbReference>
<evidence type="ECO:0000313" key="12">
    <source>
        <dbReference type="EMBL" id="SLM32236.1"/>
    </source>
</evidence>
<dbReference type="InterPro" id="IPR000700">
    <property type="entry name" value="PAS-assoc_C"/>
</dbReference>
<dbReference type="PROSITE" id="PS50894">
    <property type="entry name" value="HPT"/>
    <property type="match status" value="1"/>
</dbReference>
<evidence type="ECO:0000256" key="5">
    <source>
        <dbReference type="PROSITE-ProRule" id="PRU00169"/>
    </source>
</evidence>
<dbReference type="AlphaFoldDB" id="A0A1W1HIF5"/>
<dbReference type="InterPro" id="IPR036641">
    <property type="entry name" value="HPT_dom_sf"/>
</dbReference>
<keyword evidence="12" id="KW-0808">Transferase</keyword>
<dbReference type="Pfam" id="PF00512">
    <property type="entry name" value="HisKA"/>
    <property type="match status" value="1"/>
</dbReference>
<feature type="region of interest" description="Disordered" evidence="6">
    <location>
        <begin position="594"/>
        <end position="616"/>
    </location>
</feature>
<dbReference type="STRING" id="1246637.MTBBW1_600066"/>
<evidence type="ECO:0000259" key="11">
    <source>
        <dbReference type="PROSITE" id="PS50894"/>
    </source>
</evidence>
<dbReference type="SUPFAM" id="SSF52172">
    <property type="entry name" value="CheY-like"/>
    <property type="match status" value="1"/>
</dbReference>
<dbReference type="Pfam" id="PF02518">
    <property type="entry name" value="HATPase_c"/>
    <property type="match status" value="1"/>
</dbReference>
<dbReference type="OrthoDB" id="9758705at2"/>
<dbReference type="PROSITE" id="PS50113">
    <property type="entry name" value="PAC"/>
    <property type="match status" value="2"/>
</dbReference>
<dbReference type="SMART" id="SM00448">
    <property type="entry name" value="REC"/>
    <property type="match status" value="1"/>
</dbReference>
<dbReference type="RefSeq" id="WP_080801682.1">
    <property type="nucleotide sequence ID" value="NZ_LT828542.1"/>
</dbReference>
<dbReference type="Gene3D" id="3.30.565.10">
    <property type="entry name" value="Histidine kinase-like ATPase, C-terminal domain"/>
    <property type="match status" value="1"/>
</dbReference>
<dbReference type="InterPro" id="IPR003594">
    <property type="entry name" value="HATPase_dom"/>
</dbReference>
<feature type="domain" description="PAC" evidence="10">
    <location>
        <begin position="154"/>
        <end position="206"/>
    </location>
</feature>
<dbReference type="EC" id="2.7.13.3" evidence="2"/>
<evidence type="ECO:0000256" key="1">
    <source>
        <dbReference type="ARBA" id="ARBA00000085"/>
    </source>
</evidence>
<feature type="compositionally biased region" description="Polar residues" evidence="6">
    <location>
        <begin position="595"/>
        <end position="609"/>
    </location>
</feature>
<gene>
    <name evidence="12" type="ORF">MTBBW1_600066</name>
</gene>
<dbReference type="CDD" id="cd00082">
    <property type="entry name" value="HisKA"/>
    <property type="match status" value="1"/>
</dbReference>
<protein>
    <recommendedName>
        <fullName evidence="2">histidine kinase</fullName>
        <ecNumber evidence="2">2.7.13.3</ecNumber>
    </recommendedName>
</protein>
<keyword evidence="3 5" id="KW-0597">Phosphoprotein</keyword>
<dbReference type="InterPro" id="IPR005467">
    <property type="entry name" value="His_kinase_dom"/>
</dbReference>
<reference evidence="12 13" key="1">
    <citation type="submission" date="2017-03" db="EMBL/GenBank/DDBJ databases">
        <authorList>
            <person name="Afonso C.L."/>
            <person name="Miller P.J."/>
            <person name="Scott M.A."/>
            <person name="Spackman E."/>
            <person name="Goraichik I."/>
            <person name="Dimitrov K.M."/>
            <person name="Suarez D.L."/>
            <person name="Swayne D.E."/>
        </authorList>
    </citation>
    <scope>NUCLEOTIDE SEQUENCE [LARGE SCALE GENOMIC DNA]</scope>
    <source>
        <strain evidence="12">PRJEB14757</strain>
    </source>
</reference>
<dbReference type="InterPro" id="IPR003661">
    <property type="entry name" value="HisK_dim/P_dom"/>
</dbReference>
<comment type="catalytic activity">
    <reaction evidence="1">
        <text>ATP + protein L-histidine = ADP + protein N-phospho-L-histidine.</text>
        <dbReference type="EC" id="2.7.13.3"/>
    </reaction>
</comment>
<sequence>MAKNRFVHYLKKMWSQAKSTSFASNRDEEENISQSSRVDKSMIDNSIEDGDPIDSCISKGGGKQIDIFDPFSTVNMSSDDRMRILSQAVATSPVSIVVTDKDGKITYVNPYFTELTGYSFEEAVGQNPRILKAKRQSPEFYEDLWHTISGGNIWSGEFCNINKNGEEFWEKAIITPIFDSSNNIDYYVAVKEDITEQHIVKEAVRSSEYRLKNIIASMEQGFWLFDNHLNTMEVNAALLRIMGMDDASIKGRSVYDFLDEKNRKRVREYISNWTPDSRSSFEMDILRPDGKKIPSLVSPAPIFDQQEKRIGAFAVITDFTQQKLMEQRIIEARERAEKSAMVKSEFLANMSHEIRTPMNSILGFLDLGMEDLTLPEEHRKRLAIAHKSASALMVLLNDILELSKIENGKFVMETKSFDIRTFLENTLEDISKKARQKGLLFSWECHHDVAENYEGAPLSLGQILMNIAGNAVKFTDHGSVNITVSTYHGNEMLLFSISDTGIGIPEKHHGIIFNPFVQVDTSMTRRFGGTGLGTTIAKHLVEMMGGNIWFESEPGKGTVVYFTVKMSVYSDSEQFDALDGSKLKEKITMDMQSPEYDNTTPLWPTSTASPDHENDDEAFRGKVCRKTSEDDLNILMADDLDENILLVKLFLQRFSYKVVGANDGIEAVKLFKKGGFDIILMDVHMPEMDGIEATRKIRELEKGTESSIPIIAFTASNMEEDKKLYLKTGMDAVISKPINFKELLMLIPRLIQMKKEGIATISSVPGSSPMDSSYESSSLSIGDDQPNKLPIKSGNADIVKNAFHFNGTDYSSLNDIYDGFSGIDMKRAMDNWGDPLTFKKRIEIFYQNNRDLPGKIETLIESQNISELRIVTHSMKGLSGNLSLSDCYDIFVGMDSLAREGKIDDIAVFLTSLKAEIGKLPWMIRQMEAFSENPFWKEYDLTKNRNKNRSKDMIQNELQDSYNDTIPFVGDKSSPNLSELKPFDFDSVIMLISKLTDSFDEYSPDACEPFLEELGQYLPADTLKPVKDKIEQFDFEGAKKASELLQKLTRTM</sequence>
<evidence type="ECO:0000256" key="2">
    <source>
        <dbReference type="ARBA" id="ARBA00012438"/>
    </source>
</evidence>
<dbReference type="Pfam" id="PF13426">
    <property type="entry name" value="PAS_9"/>
    <property type="match status" value="2"/>
</dbReference>
<dbReference type="Pfam" id="PF00072">
    <property type="entry name" value="Response_reg"/>
    <property type="match status" value="1"/>
</dbReference>
<dbReference type="SMART" id="SM00388">
    <property type="entry name" value="HisKA"/>
    <property type="match status" value="1"/>
</dbReference>
<organism evidence="12 13">
    <name type="scientific">Desulfamplus magnetovallimortis</name>
    <dbReference type="NCBI Taxonomy" id="1246637"/>
    <lineage>
        <taxon>Bacteria</taxon>
        <taxon>Pseudomonadati</taxon>
        <taxon>Thermodesulfobacteriota</taxon>
        <taxon>Desulfobacteria</taxon>
        <taxon>Desulfobacterales</taxon>
        <taxon>Desulfobacteraceae</taxon>
        <taxon>Desulfamplus</taxon>
    </lineage>
</organism>
<dbReference type="SMART" id="SM00086">
    <property type="entry name" value="PAC"/>
    <property type="match status" value="2"/>
</dbReference>
<dbReference type="SUPFAM" id="SSF55874">
    <property type="entry name" value="ATPase domain of HSP90 chaperone/DNA topoisomerase II/histidine kinase"/>
    <property type="match status" value="1"/>
</dbReference>
<name>A0A1W1HIF5_9BACT</name>
<dbReference type="InterPro" id="IPR004358">
    <property type="entry name" value="Sig_transdc_His_kin-like_C"/>
</dbReference>
<dbReference type="CDD" id="cd16922">
    <property type="entry name" value="HATPase_EvgS-ArcB-TorS-like"/>
    <property type="match status" value="1"/>
</dbReference>
<dbReference type="SUPFAM" id="SSF47226">
    <property type="entry name" value="Histidine-containing phosphotransfer domain, HPT domain"/>
    <property type="match status" value="1"/>
</dbReference>
<feature type="region of interest" description="Disordered" evidence="6">
    <location>
        <begin position="762"/>
        <end position="783"/>
    </location>
</feature>
<dbReference type="SUPFAM" id="SSF47384">
    <property type="entry name" value="Homodimeric domain of signal transducing histidine kinase"/>
    <property type="match status" value="1"/>
</dbReference>
<dbReference type="InterPro" id="IPR035965">
    <property type="entry name" value="PAS-like_dom_sf"/>
</dbReference>
<evidence type="ECO:0000256" key="3">
    <source>
        <dbReference type="ARBA" id="ARBA00022553"/>
    </source>
</evidence>
<dbReference type="SMART" id="SM00387">
    <property type="entry name" value="HATPase_c"/>
    <property type="match status" value="1"/>
</dbReference>
<feature type="domain" description="Response regulatory" evidence="8">
    <location>
        <begin position="633"/>
        <end position="751"/>
    </location>
</feature>
<dbReference type="PROSITE" id="PS50109">
    <property type="entry name" value="HIS_KIN"/>
    <property type="match status" value="1"/>
</dbReference>
<keyword evidence="12" id="KW-0418">Kinase</keyword>
<feature type="domain" description="PAC" evidence="10">
    <location>
        <begin position="279"/>
        <end position="331"/>
    </location>
</feature>
<dbReference type="Gene3D" id="1.20.120.160">
    <property type="entry name" value="HPT domain"/>
    <property type="match status" value="1"/>
</dbReference>
<dbReference type="PROSITE" id="PS50110">
    <property type="entry name" value="RESPONSE_REGULATORY"/>
    <property type="match status" value="1"/>
</dbReference>
<dbReference type="Gene3D" id="1.10.287.130">
    <property type="match status" value="1"/>
</dbReference>
<dbReference type="InterPro" id="IPR001789">
    <property type="entry name" value="Sig_transdc_resp-reg_receiver"/>
</dbReference>
<dbReference type="PRINTS" id="PR00344">
    <property type="entry name" value="BCTRLSENSOR"/>
</dbReference>
<evidence type="ECO:0000256" key="4">
    <source>
        <dbReference type="PROSITE-ProRule" id="PRU00110"/>
    </source>
</evidence>
<dbReference type="GO" id="GO:0005886">
    <property type="term" value="C:plasma membrane"/>
    <property type="evidence" value="ECO:0007669"/>
    <property type="project" value="UniProtKB-SubCell"/>
</dbReference>
<evidence type="ECO:0000256" key="6">
    <source>
        <dbReference type="SAM" id="MobiDB-lite"/>
    </source>
</evidence>
<dbReference type="FunFam" id="3.30.565.10:FF:000010">
    <property type="entry name" value="Sensor histidine kinase RcsC"/>
    <property type="match status" value="1"/>
</dbReference>
<feature type="modified residue" description="Phosphohistidine" evidence="4">
    <location>
        <position position="873"/>
    </location>
</feature>
<feature type="domain" description="Histidine kinase" evidence="7">
    <location>
        <begin position="349"/>
        <end position="568"/>
    </location>
</feature>
<dbReference type="InterPro" id="IPR036097">
    <property type="entry name" value="HisK_dim/P_sf"/>
</dbReference>
<evidence type="ECO:0000259" key="10">
    <source>
        <dbReference type="PROSITE" id="PS50113"/>
    </source>
</evidence>
<dbReference type="InterPro" id="IPR001610">
    <property type="entry name" value="PAC"/>
</dbReference>
<dbReference type="Gene3D" id="3.30.450.20">
    <property type="entry name" value="PAS domain"/>
    <property type="match status" value="2"/>
</dbReference>
<dbReference type="InterPro" id="IPR008207">
    <property type="entry name" value="Sig_transdc_His_kin_Hpt_dom"/>
</dbReference>
<dbReference type="EMBL" id="FWEV01000304">
    <property type="protein sequence ID" value="SLM32236.1"/>
    <property type="molecule type" value="Genomic_DNA"/>
</dbReference>
<dbReference type="GO" id="GO:0000155">
    <property type="term" value="F:phosphorelay sensor kinase activity"/>
    <property type="evidence" value="ECO:0007669"/>
    <property type="project" value="InterPro"/>
</dbReference>
<feature type="compositionally biased region" description="Low complexity" evidence="6">
    <location>
        <begin position="762"/>
        <end position="780"/>
    </location>
</feature>
<dbReference type="InterPro" id="IPR000014">
    <property type="entry name" value="PAS"/>
</dbReference>
<dbReference type="NCBIfam" id="TIGR00229">
    <property type="entry name" value="sensory_box"/>
    <property type="match status" value="2"/>
</dbReference>
<dbReference type="PANTHER" id="PTHR45339:SF5">
    <property type="entry name" value="HISTIDINE KINASE"/>
    <property type="match status" value="1"/>
</dbReference>
<dbReference type="InterPro" id="IPR036890">
    <property type="entry name" value="HATPase_C_sf"/>
</dbReference>
<dbReference type="Proteomes" id="UP000191931">
    <property type="component" value="Unassembled WGS sequence"/>
</dbReference>
<feature type="modified residue" description="4-aspartylphosphate" evidence="5">
    <location>
        <position position="682"/>
    </location>
</feature>
<evidence type="ECO:0000259" key="9">
    <source>
        <dbReference type="PROSITE" id="PS50112"/>
    </source>
</evidence>
<proteinExistence type="predicted"/>
<dbReference type="CDD" id="cd00130">
    <property type="entry name" value="PAS"/>
    <property type="match status" value="2"/>
</dbReference>
<evidence type="ECO:0000259" key="7">
    <source>
        <dbReference type="PROSITE" id="PS50109"/>
    </source>
</evidence>
<keyword evidence="13" id="KW-1185">Reference proteome</keyword>